<proteinExistence type="inferred from homology"/>
<comment type="caution">
    <text evidence="3">The sequence shown here is derived from an EMBL/GenBank/DDBJ whole genome shotgun (WGS) entry which is preliminary data.</text>
</comment>
<evidence type="ECO:0000313" key="4">
    <source>
        <dbReference type="Proteomes" id="UP000188458"/>
    </source>
</evidence>
<dbReference type="PANTHER" id="PTHR33392">
    <property type="entry name" value="POLYISOPRENYL-TEICHOIC ACID--PEPTIDOGLYCAN TEICHOIC ACID TRANSFERASE TAGU"/>
    <property type="match status" value="1"/>
</dbReference>
<name>A0A1V3FPU3_9BACL</name>
<evidence type="ECO:0000259" key="2">
    <source>
        <dbReference type="Pfam" id="PF03816"/>
    </source>
</evidence>
<dbReference type="InterPro" id="IPR050922">
    <property type="entry name" value="LytR/CpsA/Psr_CW_biosynth"/>
</dbReference>
<sequence length="340" mass="38945">MENRRVYMKKKKRKRKKIWTFVLLPLLLLLIGGGAYATFLFNKAQSVIQQSFEQIDGREKSEKRMKEVDPNSDNISVLFIGVDDSNIRQKKGMGAVRSDALVLATFNVKDKTVKLLSIPRDSYVYIPIEKKYDKITHAHAYGGVKATVETVEELLDVPVDYYVKMNFEAFVDVVDELGGIEFDVPYEIREMDSNDRKNAIHLKPGLQTLNGEEALALARTRKYDNDIERGKRQQELMKAIFKKAMSIKSLTKFDDIMEAVGKNMTTNLTFEEMKGFFAYATKDAGANIETLHLKGEDARISGVYYYRLDEATVDEIKQTLKTHLDVSSYQARTEQFAQEQ</sequence>
<evidence type="ECO:0000256" key="1">
    <source>
        <dbReference type="ARBA" id="ARBA00006068"/>
    </source>
</evidence>
<organism evidence="3 4">
    <name type="scientific">Anoxybacillus kestanbolensis</name>
    <dbReference type="NCBI Taxonomy" id="227476"/>
    <lineage>
        <taxon>Bacteria</taxon>
        <taxon>Bacillati</taxon>
        <taxon>Bacillota</taxon>
        <taxon>Bacilli</taxon>
        <taxon>Bacillales</taxon>
        <taxon>Anoxybacillaceae</taxon>
        <taxon>Anoxybacillus</taxon>
    </lineage>
</organism>
<dbReference type="EMBL" id="MQAD01000008">
    <property type="protein sequence ID" value="OOE03574.1"/>
    <property type="molecule type" value="Genomic_DNA"/>
</dbReference>
<reference evidence="4" key="1">
    <citation type="submission" date="2016-11" db="EMBL/GenBank/DDBJ databases">
        <title>Draft genome sequence of Anoxybacillus sp. strain 103 isolated from the Qarvajar hot spring in Nagorno-Karabach.</title>
        <authorList>
            <person name="Hovhannisyan P."/>
            <person name="Panosyan H."/>
            <person name="Birkeland N.-K."/>
        </authorList>
    </citation>
    <scope>NUCLEOTIDE SEQUENCE [LARGE SCALE GENOMIC DNA]</scope>
    <source>
        <strain evidence="4">103</strain>
    </source>
</reference>
<gene>
    <name evidence="3" type="ORF">BO219_07070</name>
</gene>
<feature type="domain" description="Cell envelope-related transcriptional attenuator" evidence="2">
    <location>
        <begin position="97"/>
        <end position="245"/>
    </location>
</feature>
<dbReference type="RefSeq" id="WP_077429005.1">
    <property type="nucleotide sequence ID" value="NZ_MQAD01000008.1"/>
</dbReference>
<dbReference type="Gene3D" id="3.40.630.190">
    <property type="entry name" value="LCP protein"/>
    <property type="match status" value="1"/>
</dbReference>
<dbReference type="InterPro" id="IPR004474">
    <property type="entry name" value="LytR_CpsA_psr"/>
</dbReference>
<dbReference type="Proteomes" id="UP000188458">
    <property type="component" value="Unassembled WGS sequence"/>
</dbReference>
<comment type="similarity">
    <text evidence="1">Belongs to the LytR/CpsA/Psr (LCP) family.</text>
</comment>
<evidence type="ECO:0000313" key="3">
    <source>
        <dbReference type="EMBL" id="OOE03574.1"/>
    </source>
</evidence>
<accession>A0A1V3FPU3</accession>
<protein>
    <submittedName>
        <fullName evidence="3">Transcriptional regulator</fullName>
    </submittedName>
</protein>
<dbReference type="Pfam" id="PF03816">
    <property type="entry name" value="LytR_cpsA_psr"/>
    <property type="match status" value="1"/>
</dbReference>
<dbReference type="PANTHER" id="PTHR33392:SF3">
    <property type="entry name" value="POLYISOPRENYL-TEICHOIC ACID--PEPTIDOGLYCAN TEICHOIC ACID TRANSFERASE TAGT"/>
    <property type="match status" value="1"/>
</dbReference>
<dbReference type="NCBIfam" id="TIGR00350">
    <property type="entry name" value="lytR_cpsA_psr"/>
    <property type="match status" value="1"/>
</dbReference>
<keyword evidence="4" id="KW-1185">Reference proteome</keyword>
<dbReference type="AlphaFoldDB" id="A0A1V3FPU3"/>